<keyword evidence="2" id="KW-1185">Reference proteome</keyword>
<dbReference type="EMBL" id="FNJM01000004">
    <property type="protein sequence ID" value="SDP37633.1"/>
    <property type="molecule type" value="Genomic_DNA"/>
</dbReference>
<dbReference type="Proteomes" id="UP000198597">
    <property type="component" value="Unassembled WGS sequence"/>
</dbReference>
<dbReference type="AlphaFoldDB" id="A0A1H0S799"/>
<organism evidence="1 2">
    <name type="scientific">Clostridium gasigenes</name>
    <dbReference type="NCBI Taxonomy" id="94869"/>
    <lineage>
        <taxon>Bacteria</taxon>
        <taxon>Bacillati</taxon>
        <taxon>Bacillota</taxon>
        <taxon>Clostridia</taxon>
        <taxon>Eubacteriales</taxon>
        <taxon>Clostridiaceae</taxon>
        <taxon>Clostridium</taxon>
    </lineage>
</organism>
<dbReference type="OrthoDB" id="1922292at2"/>
<sequence>MMELFKIKDLVFKREEFLDNIDEFGDIIPIIQDLSSELTYEKIECTSVNDCCEKTSENYIVEIQGFLNEDDEFVTREEIEALGVQTSVKPLDLFVIRIYKCIECNKWIIDILE</sequence>
<dbReference type="RefSeq" id="WP_089968832.1">
    <property type="nucleotide sequence ID" value="NZ_FNJM01000004.1"/>
</dbReference>
<reference evidence="1 2" key="1">
    <citation type="submission" date="2016-10" db="EMBL/GenBank/DDBJ databases">
        <authorList>
            <person name="de Groot N.N."/>
        </authorList>
    </citation>
    <scope>NUCLEOTIDE SEQUENCE [LARGE SCALE GENOMIC DNA]</scope>
    <source>
        <strain evidence="1 2">DSM 12272</strain>
    </source>
</reference>
<proteinExistence type="predicted"/>
<evidence type="ECO:0000313" key="1">
    <source>
        <dbReference type="EMBL" id="SDP37633.1"/>
    </source>
</evidence>
<evidence type="ECO:0000313" key="2">
    <source>
        <dbReference type="Proteomes" id="UP000198597"/>
    </source>
</evidence>
<protein>
    <submittedName>
        <fullName evidence="1">Uncharacterized protein</fullName>
    </submittedName>
</protein>
<dbReference type="STRING" id="94869.SAMN04488529_104201"/>
<name>A0A1H0S799_9CLOT</name>
<gene>
    <name evidence="1" type="ORF">SAMN04488529_104201</name>
</gene>
<accession>A0A1H0S799</accession>